<sequence length="228" mass="24488">MHEDICSVALDHSISLILLPFQKQWSIDGGINIIDSALQIINPNVVAEAPCSVGLLVDCSTTTCTTAGISSQLHRIAAIFIGGPHDCEGEADSGAVRPRREPPKGDFQGEAVGRGGDGVVPSVAAENKRVVMREERVTVGEEILSGIRHLGMDYDLMMVGRSHGLNLVLLEGLLLWCDNPELGVNGDMPASADFSHGRVSVLVIQQQLSLTDISDTHNHLGKNQFRLH</sequence>
<comment type="caution">
    <text evidence="1">The sequence shown here is derived from an EMBL/GenBank/DDBJ whole genome shotgun (WGS) entry which is preliminary data.</text>
</comment>
<evidence type="ECO:0000313" key="2">
    <source>
        <dbReference type="Proteomes" id="UP001234297"/>
    </source>
</evidence>
<evidence type="ECO:0000313" key="1">
    <source>
        <dbReference type="EMBL" id="KAJ8650861.1"/>
    </source>
</evidence>
<proteinExistence type="predicted"/>
<protein>
    <submittedName>
        <fullName evidence="1">Uncharacterized protein</fullName>
    </submittedName>
</protein>
<gene>
    <name evidence="1" type="ORF">MRB53_003884</name>
</gene>
<organism evidence="1 2">
    <name type="scientific">Persea americana</name>
    <name type="common">Avocado</name>
    <dbReference type="NCBI Taxonomy" id="3435"/>
    <lineage>
        <taxon>Eukaryota</taxon>
        <taxon>Viridiplantae</taxon>
        <taxon>Streptophyta</taxon>
        <taxon>Embryophyta</taxon>
        <taxon>Tracheophyta</taxon>
        <taxon>Spermatophyta</taxon>
        <taxon>Magnoliopsida</taxon>
        <taxon>Magnoliidae</taxon>
        <taxon>Laurales</taxon>
        <taxon>Lauraceae</taxon>
        <taxon>Persea</taxon>
    </lineage>
</organism>
<dbReference type="Proteomes" id="UP001234297">
    <property type="component" value="Chromosome 1"/>
</dbReference>
<name>A0ACC2MYM3_PERAE</name>
<reference evidence="1 2" key="1">
    <citation type="journal article" date="2022" name="Hortic Res">
        <title>A haplotype resolved chromosomal level avocado genome allows analysis of novel avocado genes.</title>
        <authorList>
            <person name="Nath O."/>
            <person name="Fletcher S.J."/>
            <person name="Hayward A."/>
            <person name="Shaw L.M."/>
            <person name="Masouleh A.K."/>
            <person name="Furtado A."/>
            <person name="Henry R.J."/>
            <person name="Mitter N."/>
        </authorList>
    </citation>
    <scope>NUCLEOTIDE SEQUENCE [LARGE SCALE GENOMIC DNA]</scope>
    <source>
        <strain evidence="2">cv. Hass</strain>
    </source>
</reference>
<accession>A0ACC2MYM3</accession>
<keyword evidence="2" id="KW-1185">Reference proteome</keyword>
<dbReference type="EMBL" id="CM056809">
    <property type="protein sequence ID" value="KAJ8650861.1"/>
    <property type="molecule type" value="Genomic_DNA"/>
</dbReference>